<organism evidence="4 5">
    <name type="scientific">Actinoplanes awajinensis subsp. mycoplanecinus</name>
    <dbReference type="NCBI Taxonomy" id="135947"/>
    <lineage>
        <taxon>Bacteria</taxon>
        <taxon>Bacillati</taxon>
        <taxon>Actinomycetota</taxon>
        <taxon>Actinomycetes</taxon>
        <taxon>Micromonosporales</taxon>
        <taxon>Micromonosporaceae</taxon>
        <taxon>Actinoplanes</taxon>
    </lineage>
</organism>
<evidence type="ECO:0000313" key="4">
    <source>
        <dbReference type="EMBL" id="KUL26304.1"/>
    </source>
</evidence>
<proteinExistence type="predicted"/>
<name>A0A117MN10_9ACTN</name>
<dbReference type="GO" id="GO:0006796">
    <property type="term" value="P:phosphate-containing compound metabolic process"/>
    <property type="evidence" value="ECO:0007669"/>
    <property type="project" value="UniProtKB-ARBA"/>
</dbReference>
<evidence type="ECO:0000259" key="3">
    <source>
        <dbReference type="Pfam" id="PF00294"/>
    </source>
</evidence>
<gene>
    <name evidence="4" type="ORF">ADL15_38560</name>
</gene>
<dbReference type="GO" id="GO:0016301">
    <property type="term" value="F:kinase activity"/>
    <property type="evidence" value="ECO:0007669"/>
    <property type="project" value="UniProtKB-KW"/>
</dbReference>
<comment type="caution">
    <text evidence="4">The sequence shown here is derived from an EMBL/GenBank/DDBJ whole genome shotgun (WGS) entry which is preliminary data.</text>
</comment>
<dbReference type="InterPro" id="IPR002139">
    <property type="entry name" value="Ribo/fructo_kinase"/>
</dbReference>
<dbReference type="OrthoDB" id="7946249at2"/>
<reference evidence="4 5" key="1">
    <citation type="submission" date="2015-10" db="EMBL/GenBank/DDBJ databases">
        <authorList>
            <person name="Gilbert D.G."/>
        </authorList>
    </citation>
    <scope>NUCLEOTIDE SEQUENCE [LARGE SCALE GENOMIC DNA]</scope>
    <source>
        <strain evidence="4 5">NRRL B-16712</strain>
    </source>
</reference>
<evidence type="ECO:0000313" key="5">
    <source>
        <dbReference type="Proteomes" id="UP000053244"/>
    </source>
</evidence>
<dbReference type="PRINTS" id="PR00990">
    <property type="entry name" value="RIBOKINASE"/>
</dbReference>
<keyword evidence="2 4" id="KW-0418">Kinase</keyword>
<dbReference type="GO" id="GO:0005829">
    <property type="term" value="C:cytosol"/>
    <property type="evidence" value="ECO:0007669"/>
    <property type="project" value="TreeGrafter"/>
</dbReference>
<dbReference type="SUPFAM" id="SSF53613">
    <property type="entry name" value="Ribokinase-like"/>
    <property type="match status" value="1"/>
</dbReference>
<accession>A0A117MN10</accession>
<sequence length="302" mass="30699">MPEFDVLVVGDANPDLLLRGDVRPRFGQQEQLLTGADLVLGGSAAITAAGCARLGLRTALLTAVGKDFFGTLVRDQLASLGVQVLAVESGDTPTGLTVVLAEPDDRAMLTLPGTIAALRPSDVTADLLSRTRHVHVASLYLQPVLAAGLAGVFAAARAAGVSTSLDTNWDPTGEWSWMPEILPHTDVFLPNAAELLAVTGATSPSEAAEQLVANGATVVMKDGARGAQAWWPGGSCTAPGVPVQVVDAVGAGDSFNAGFLAARLSGRDLPSAVSWAAVAGSLSTRAAGGTAAQATPEDLPHP</sequence>
<dbReference type="InterPro" id="IPR029056">
    <property type="entry name" value="Ribokinase-like"/>
</dbReference>
<dbReference type="AlphaFoldDB" id="A0A117MN10"/>
<dbReference type="PANTHER" id="PTHR10584:SF166">
    <property type="entry name" value="RIBOKINASE"/>
    <property type="match status" value="1"/>
</dbReference>
<dbReference type="Pfam" id="PF00294">
    <property type="entry name" value="PfkB"/>
    <property type="match status" value="1"/>
</dbReference>
<dbReference type="Proteomes" id="UP000053244">
    <property type="component" value="Unassembled WGS sequence"/>
</dbReference>
<evidence type="ECO:0000256" key="2">
    <source>
        <dbReference type="ARBA" id="ARBA00022777"/>
    </source>
</evidence>
<dbReference type="CDD" id="cd01166">
    <property type="entry name" value="KdgK"/>
    <property type="match status" value="1"/>
</dbReference>
<feature type="domain" description="Carbohydrate kinase PfkB" evidence="3">
    <location>
        <begin position="6"/>
        <end position="291"/>
    </location>
</feature>
<protein>
    <submittedName>
        <fullName evidence="4">Carbohydrate kinase</fullName>
    </submittedName>
</protein>
<dbReference type="Gene3D" id="3.40.1190.20">
    <property type="match status" value="1"/>
</dbReference>
<dbReference type="EMBL" id="LLZH01000307">
    <property type="protein sequence ID" value="KUL26304.1"/>
    <property type="molecule type" value="Genomic_DNA"/>
</dbReference>
<keyword evidence="5" id="KW-1185">Reference proteome</keyword>
<dbReference type="RefSeq" id="WP_067702293.1">
    <property type="nucleotide sequence ID" value="NZ_LLZH01000307.1"/>
</dbReference>
<keyword evidence="1" id="KW-0808">Transferase</keyword>
<dbReference type="PANTHER" id="PTHR10584">
    <property type="entry name" value="SUGAR KINASE"/>
    <property type="match status" value="1"/>
</dbReference>
<evidence type="ECO:0000256" key="1">
    <source>
        <dbReference type="ARBA" id="ARBA00022679"/>
    </source>
</evidence>
<dbReference type="InterPro" id="IPR011611">
    <property type="entry name" value="PfkB_dom"/>
</dbReference>